<evidence type="ECO:0000313" key="2">
    <source>
        <dbReference type="EMBL" id="MET3692144.1"/>
    </source>
</evidence>
<dbReference type="RefSeq" id="WP_238282220.1">
    <property type="nucleotide sequence ID" value="NZ_BPQL01000157.1"/>
</dbReference>
<feature type="region of interest" description="Disordered" evidence="1">
    <location>
        <begin position="1"/>
        <end position="24"/>
    </location>
</feature>
<dbReference type="Gene3D" id="1.20.910.10">
    <property type="entry name" value="Heme oxygenase-like"/>
    <property type="match status" value="1"/>
</dbReference>
<name>A0ABV2L3F9_9HYPH</name>
<proteinExistence type="predicted"/>
<accession>A0ABV2L3F9</accession>
<dbReference type="Proteomes" id="UP001549145">
    <property type="component" value="Unassembled WGS sequence"/>
</dbReference>
<dbReference type="CDD" id="cd19166">
    <property type="entry name" value="HemeO-bac"/>
    <property type="match status" value="1"/>
</dbReference>
<dbReference type="EMBL" id="JBEPMM010000003">
    <property type="protein sequence ID" value="MET3692144.1"/>
    <property type="molecule type" value="Genomic_DNA"/>
</dbReference>
<evidence type="ECO:0000313" key="3">
    <source>
        <dbReference type="Proteomes" id="UP001549145"/>
    </source>
</evidence>
<protein>
    <submittedName>
        <fullName evidence="2">Heme oxygenase</fullName>
    </submittedName>
</protein>
<keyword evidence="3" id="KW-1185">Reference proteome</keyword>
<dbReference type="SUPFAM" id="SSF48613">
    <property type="entry name" value="Heme oxygenase-like"/>
    <property type="match status" value="1"/>
</dbReference>
<sequence length="201" mass="21659">MAAPAGSETATARTGSSEAQKPADLRFRLRDATDAAHRRLDAGFAAWDLSRRADYAAFLRVMEAAFVPLEQWLDGVDPAFLPPDWAIRRRADALRADLIGIGGAEPPRSIGALRHPEAEAPGILYVLEGSRLGGQVLLRQVLASPDPLVRAHAHFLRHGEGQRLWASFAAWLSARPAQDHDAAARGALRAFALFEAAQTAG</sequence>
<organism evidence="2 3">
    <name type="scientific">Methylobacterium goesingense</name>
    <dbReference type="NCBI Taxonomy" id="243690"/>
    <lineage>
        <taxon>Bacteria</taxon>
        <taxon>Pseudomonadati</taxon>
        <taxon>Pseudomonadota</taxon>
        <taxon>Alphaproteobacteria</taxon>
        <taxon>Hyphomicrobiales</taxon>
        <taxon>Methylobacteriaceae</taxon>
        <taxon>Methylobacterium</taxon>
    </lineage>
</organism>
<feature type="compositionally biased region" description="Polar residues" evidence="1">
    <location>
        <begin position="8"/>
        <end position="19"/>
    </location>
</feature>
<comment type="caution">
    <text evidence="2">The sequence shown here is derived from an EMBL/GenBank/DDBJ whole genome shotgun (WGS) entry which is preliminary data.</text>
</comment>
<reference evidence="2 3" key="1">
    <citation type="submission" date="2024-06" db="EMBL/GenBank/DDBJ databases">
        <title>Genomic Encyclopedia of Type Strains, Phase IV (KMG-IV): sequencing the most valuable type-strain genomes for metagenomic binning, comparative biology and taxonomic classification.</title>
        <authorList>
            <person name="Goeker M."/>
        </authorList>
    </citation>
    <scope>NUCLEOTIDE SEQUENCE [LARGE SCALE GENOMIC DNA]</scope>
    <source>
        <strain evidence="2 3">DSM 21331</strain>
    </source>
</reference>
<dbReference type="InterPro" id="IPR016084">
    <property type="entry name" value="Haem_Oase-like_multi-hlx"/>
</dbReference>
<gene>
    <name evidence="2" type="ORF">ABID43_001675</name>
</gene>
<evidence type="ECO:0000256" key="1">
    <source>
        <dbReference type="SAM" id="MobiDB-lite"/>
    </source>
</evidence>